<feature type="domain" description="P-type" evidence="4">
    <location>
        <begin position="139"/>
        <end position="171"/>
    </location>
</feature>
<sequence>MPSDQRKVKRRNRSRSRVAKVARLKKATSEAAASELNPESSHPGHEAAMGNRPRPGWRASLHGFRAQRFWLFSLSICILLLVYYYMYPGDRRFFLLLNGLKNSEDASGQSLGKDFALEALLNFFFPTTCIVRENQVVKACNELQELNESECLRQKCCFSSSGTGRFKCFAPLRDEPKQMMRMCGVGVVSLVSLGYLSFYCCSLCWRRSGVQDQPGHHGETPSLKKKKRKKPMR</sequence>
<keyword evidence="6" id="KW-1185">Reference proteome</keyword>
<reference evidence="5" key="1">
    <citation type="submission" date="2025-08" db="UniProtKB">
        <authorList>
            <consortium name="Ensembl"/>
        </authorList>
    </citation>
    <scope>IDENTIFICATION</scope>
</reference>
<proteinExistence type="predicted"/>
<evidence type="ECO:0000256" key="2">
    <source>
        <dbReference type="SAM" id="MobiDB-lite"/>
    </source>
</evidence>
<dbReference type="InterPro" id="IPR000519">
    <property type="entry name" value="P_trefoil_dom"/>
</dbReference>
<evidence type="ECO:0000259" key="4">
    <source>
        <dbReference type="Pfam" id="PF00088"/>
    </source>
</evidence>
<dbReference type="GeneTree" id="ENSGT00390000007953"/>
<keyword evidence="3" id="KW-0812">Transmembrane</keyword>
<name>A0A2K5PQA8_CEBIM</name>
<dbReference type="Proteomes" id="UP000233040">
    <property type="component" value="Unassembled WGS sequence"/>
</dbReference>
<dbReference type="Ensembl" id="ENSCCAT00000023167.1">
    <property type="protein sequence ID" value="ENSCCAP00000005815.1"/>
    <property type="gene ID" value="ENSCCAG00000020669.1"/>
</dbReference>
<organism evidence="5 6">
    <name type="scientific">Cebus imitator</name>
    <name type="common">Panamanian white-faced capuchin</name>
    <name type="synonym">Cebus capucinus imitator</name>
    <dbReference type="NCBI Taxonomy" id="2715852"/>
    <lineage>
        <taxon>Eukaryota</taxon>
        <taxon>Metazoa</taxon>
        <taxon>Chordata</taxon>
        <taxon>Craniata</taxon>
        <taxon>Vertebrata</taxon>
        <taxon>Euteleostomi</taxon>
        <taxon>Mammalia</taxon>
        <taxon>Eutheria</taxon>
        <taxon>Euarchontoglires</taxon>
        <taxon>Primates</taxon>
        <taxon>Haplorrhini</taxon>
        <taxon>Platyrrhini</taxon>
        <taxon>Cebidae</taxon>
        <taxon>Cebinae</taxon>
        <taxon>Cebus</taxon>
    </lineage>
</organism>
<keyword evidence="1" id="KW-1015">Disulfide bond</keyword>
<dbReference type="Gene3D" id="4.10.110.10">
    <property type="entry name" value="Spasmolytic Protein, domain 1"/>
    <property type="match status" value="1"/>
</dbReference>
<protein>
    <submittedName>
        <fullName evidence="5">FMR1 neighbor</fullName>
    </submittedName>
</protein>
<accession>A0A2K5PQA8</accession>
<reference evidence="5" key="2">
    <citation type="submission" date="2025-09" db="UniProtKB">
        <authorList>
            <consortium name="Ensembl"/>
        </authorList>
    </citation>
    <scope>IDENTIFICATION</scope>
</reference>
<feature type="compositionally biased region" description="Basic residues" evidence="2">
    <location>
        <begin position="7"/>
        <end position="26"/>
    </location>
</feature>
<dbReference type="STRING" id="9516.ENSCCAP00000005815"/>
<dbReference type="InterPro" id="IPR044913">
    <property type="entry name" value="P_trefoil_dom_sf"/>
</dbReference>
<gene>
    <name evidence="5" type="primary">FMR1NB</name>
</gene>
<dbReference type="Pfam" id="PF00088">
    <property type="entry name" value="Trefoil"/>
    <property type="match status" value="1"/>
</dbReference>
<keyword evidence="3" id="KW-1133">Transmembrane helix</keyword>
<dbReference type="PANTHER" id="PTHR37360">
    <property type="entry name" value="FRAGILE X MENTAL RETARDATION 1 NEIGHBOR PROTEIN"/>
    <property type="match status" value="1"/>
</dbReference>
<feature type="compositionally biased region" description="Basic residues" evidence="2">
    <location>
        <begin position="223"/>
        <end position="233"/>
    </location>
</feature>
<dbReference type="AlphaFoldDB" id="A0A2K5PQA8"/>
<dbReference type="OMA" id="PIYCCSL"/>
<feature type="transmembrane region" description="Helical" evidence="3">
    <location>
        <begin position="69"/>
        <end position="87"/>
    </location>
</feature>
<feature type="region of interest" description="Disordered" evidence="2">
    <location>
        <begin position="210"/>
        <end position="233"/>
    </location>
</feature>
<evidence type="ECO:0000313" key="5">
    <source>
        <dbReference type="Ensembl" id="ENSCCAP00000005815.1"/>
    </source>
</evidence>
<keyword evidence="3" id="KW-0472">Membrane</keyword>
<evidence type="ECO:0000313" key="6">
    <source>
        <dbReference type="Proteomes" id="UP000233040"/>
    </source>
</evidence>
<evidence type="ECO:0000256" key="1">
    <source>
        <dbReference type="ARBA" id="ARBA00023157"/>
    </source>
</evidence>
<feature type="transmembrane region" description="Helical" evidence="3">
    <location>
        <begin position="179"/>
        <end position="198"/>
    </location>
</feature>
<evidence type="ECO:0000256" key="3">
    <source>
        <dbReference type="SAM" id="Phobius"/>
    </source>
</evidence>
<dbReference type="InterPro" id="IPR055331">
    <property type="entry name" value="FMR1-like"/>
</dbReference>
<dbReference type="PANTHER" id="PTHR37360:SF1">
    <property type="entry name" value="FMR1 NEIGHBOR PROTEIN"/>
    <property type="match status" value="1"/>
</dbReference>
<feature type="region of interest" description="Disordered" evidence="2">
    <location>
        <begin position="1"/>
        <end position="52"/>
    </location>
</feature>